<accession>A0A0H2S0E5</accession>
<dbReference type="PANTHER" id="PTHR23339">
    <property type="entry name" value="TYROSINE SPECIFIC PROTEIN PHOSPHATASE AND DUAL SPECIFICITY PROTEIN PHOSPHATASE"/>
    <property type="match status" value="1"/>
</dbReference>
<dbReference type="InterPro" id="IPR050561">
    <property type="entry name" value="PTP"/>
</dbReference>
<feature type="compositionally biased region" description="Polar residues" evidence="1">
    <location>
        <begin position="21"/>
        <end position="35"/>
    </location>
</feature>
<reference evidence="2 3" key="1">
    <citation type="submission" date="2015-04" db="EMBL/GenBank/DDBJ databases">
        <title>Complete genome sequence of Schizopora paradoxa KUC8140, a cosmopolitan wood degrader in East Asia.</title>
        <authorList>
            <consortium name="DOE Joint Genome Institute"/>
            <person name="Min B."/>
            <person name="Park H."/>
            <person name="Jang Y."/>
            <person name="Kim J.-J."/>
            <person name="Kim K.H."/>
            <person name="Pangilinan J."/>
            <person name="Lipzen A."/>
            <person name="Riley R."/>
            <person name="Grigoriev I.V."/>
            <person name="Spatafora J.W."/>
            <person name="Choi I.-G."/>
        </authorList>
    </citation>
    <scope>NUCLEOTIDE SEQUENCE [LARGE SCALE GENOMIC DNA]</scope>
    <source>
        <strain evidence="2 3">KUC8140</strain>
    </source>
</reference>
<keyword evidence="3" id="KW-1185">Reference proteome</keyword>
<dbReference type="OrthoDB" id="66369at2759"/>
<protein>
    <recommendedName>
        <fullName evidence="4">Inositol hexakisphosphate-domain-containing protein</fullName>
    </recommendedName>
</protein>
<evidence type="ECO:0000313" key="3">
    <source>
        <dbReference type="Proteomes" id="UP000053477"/>
    </source>
</evidence>
<evidence type="ECO:0000313" key="2">
    <source>
        <dbReference type="EMBL" id="KLO17434.1"/>
    </source>
</evidence>
<dbReference type="Pfam" id="PF14566">
    <property type="entry name" value="PTPlike_phytase"/>
    <property type="match status" value="3"/>
</dbReference>
<feature type="compositionally biased region" description="Polar residues" evidence="1">
    <location>
        <begin position="1"/>
        <end position="13"/>
    </location>
</feature>
<evidence type="ECO:0008006" key="4">
    <source>
        <dbReference type="Google" id="ProtNLM"/>
    </source>
</evidence>
<dbReference type="InterPro" id="IPR029021">
    <property type="entry name" value="Prot-tyrosine_phosphatase-like"/>
</dbReference>
<name>A0A0H2S0E5_9AGAM</name>
<dbReference type="CDD" id="cd14496">
    <property type="entry name" value="PTP_paladin"/>
    <property type="match status" value="2"/>
</dbReference>
<gene>
    <name evidence="2" type="ORF">SCHPADRAFT_900700</name>
</gene>
<dbReference type="SMART" id="SM01301">
    <property type="entry name" value="PTPlike_phytase"/>
    <property type="match status" value="3"/>
</dbReference>
<dbReference type="SUPFAM" id="SSF52799">
    <property type="entry name" value="(Phosphotyrosine protein) phosphatases II"/>
    <property type="match status" value="3"/>
</dbReference>
<dbReference type="EMBL" id="KQ085905">
    <property type="protein sequence ID" value="KLO17434.1"/>
    <property type="molecule type" value="Genomic_DNA"/>
</dbReference>
<sequence length="1394" mass="157307">MSSPLQLRLNSLGLSDKRSRSSASPVSLTRPSSSLSRDHERFKSNPSQTNGRESLDLTPQLQRSVLSAVKARSGSVLSRGFILKTDHYPSGRALDLDLTVHGSPNFRTPKVGDFNVFGVAQPRTQGLRAILSILRCRPDTQDPYNCVWFSTREEPIVYISGRSFVLRDASEPRKTLRMSDRAENLEGIEERLKNDILQESQKYGGLILTHNEVATDHSGDGAILPTWTAVDANNVKTSKELWESMKKDGWRVDYHRIPVSPDRPIEDNYLDAYVRVIKECDPLKTSLVFSCGMGAVRTTFAMVAALLVRRKQLLLRGIDDPFHMKSAVSHSSSGISTPTNSQIALSLEQANAQQELSKSLLRLTYVLQQSLQNHDSQSAIELLLTQPMLMDNLCKAHLGNYGVILSLLGCLDHGMSTKQLVDKVIDACDHVVNLREEIIVHRLRYSITNYGDKQGDAYIDKAVRALEKYFFMIAFASYVEEQVDVEFREPFSSWLKARTEIWNQVTFLRKIYGSRLNVFAPIHDLSALSKTSESLSNLPGVTNDIVVAGGQVLGDEYSEHVLKTRSGVILREGTILKSDRWFSESVDVANGVRGANNFRNIPDTMIYALGQPSIDAIDEVVHRIKLEHPTADHIAWITLREEPVVYINGAPYCLRREGFSLRNMKDYGGISGPRLETLEERLRDDVVNELNKFGGRLLLHTETSDGAVIPIWEDVSPRDVEVLKDIMAYRERIGENMRLHYKRIPITAEKPPDFSDVSDLMNVVIQTHSTNTPIILNCQLGRGRSTMTSIIILLIQQWLQIDSTRTRSRSRGAQASPLLMMRSNSIGDISAYLDPSRHSYQVINNLLRVIKNGLLVKETVDQAIDKCSEVFNMRDSIEDARAQAEQASSDVQKRVHAQRGLHNLRRYFDLIIFQWYLSSVRPDVARDMVTLETFVKNHPVIQTFENDLHEEGLNALKPLERVELTDGVAQPDEAKQVVANRNGSILSASTILKSDFFSNLQKMSLPERIEGAPNFRRVSLILQFDKSSQAAGTEYFTEVHERMVCGSGMPTVEGLRRALIRVNADPKGSNTVYWTSLREEPVLYVAGRPHVLRLVDRPLENVEATGVTTQTVEDMEIKLKRDVLRELRKNEGRLLLHDEVEERPGVFTILPQWEVVDYDDVLTPRDVFELMKKEGYKINYDRVAITDEQAPLPDALSQLYERVKLGLANDQAGDFIFNCQMGRGRTTTGMISACLVANLNAWDGTKESLAILREQTTNPDVPYDTLDGPSEEEAYLQGEYKIILQLVGVLSFGKSAKAVSDRAIDMMQDVQNIRKAIYDYKLKIEACPKGSEKERKLTNLGMNYLYRYGALIVFANYLIETKMNGSKSESWPSFPVWLKEHREITTILGRRTLA</sequence>
<feature type="region of interest" description="Disordered" evidence="1">
    <location>
        <begin position="1"/>
        <end position="57"/>
    </location>
</feature>
<evidence type="ECO:0000256" key="1">
    <source>
        <dbReference type="SAM" id="MobiDB-lite"/>
    </source>
</evidence>
<dbReference type="Gene3D" id="3.90.190.10">
    <property type="entry name" value="Protein tyrosine phosphatase superfamily"/>
    <property type="match status" value="3"/>
</dbReference>
<dbReference type="Proteomes" id="UP000053477">
    <property type="component" value="Unassembled WGS sequence"/>
</dbReference>
<organism evidence="2 3">
    <name type="scientific">Schizopora paradoxa</name>
    <dbReference type="NCBI Taxonomy" id="27342"/>
    <lineage>
        <taxon>Eukaryota</taxon>
        <taxon>Fungi</taxon>
        <taxon>Dikarya</taxon>
        <taxon>Basidiomycota</taxon>
        <taxon>Agaricomycotina</taxon>
        <taxon>Agaricomycetes</taxon>
        <taxon>Hymenochaetales</taxon>
        <taxon>Schizoporaceae</taxon>
        <taxon>Schizopora</taxon>
    </lineage>
</organism>
<dbReference type="InParanoid" id="A0A0H2S0E5"/>
<proteinExistence type="predicted"/>
<feature type="compositionally biased region" description="Polar residues" evidence="1">
    <location>
        <begin position="44"/>
        <end position="57"/>
    </location>
</feature>